<dbReference type="EMBL" id="DXBU01000183">
    <property type="protein sequence ID" value="HIZ23776.1"/>
    <property type="molecule type" value="Genomic_DNA"/>
</dbReference>
<dbReference type="AlphaFoldDB" id="A0A9D2IUJ5"/>
<sequence>MNEIAAVFGISAALNETDRENVVAKIEAQEELCNNLLESPHIKPFSEFWCWLVNLRQMVSYRLDCLCGIE</sequence>
<comment type="caution">
    <text evidence="1">The sequence shown here is derived from an EMBL/GenBank/DDBJ whole genome shotgun (WGS) entry which is preliminary data.</text>
</comment>
<accession>A0A9D2IUJ5</accession>
<name>A0A9D2IUJ5_9FIRM</name>
<reference evidence="1" key="2">
    <citation type="submission" date="2021-04" db="EMBL/GenBank/DDBJ databases">
        <authorList>
            <person name="Gilroy R."/>
        </authorList>
    </citation>
    <scope>NUCLEOTIDE SEQUENCE</scope>
    <source>
        <strain evidence="1">14324</strain>
    </source>
</reference>
<dbReference type="Proteomes" id="UP000824041">
    <property type="component" value="Unassembled WGS sequence"/>
</dbReference>
<evidence type="ECO:0000313" key="2">
    <source>
        <dbReference type="Proteomes" id="UP000824041"/>
    </source>
</evidence>
<organism evidence="1 2">
    <name type="scientific">Candidatus Blautia faecigallinarum</name>
    <dbReference type="NCBI Taxonomy" id="2838488"/>
    <lineage>
        <taxon>Bacteria</taxon>
        <taxon>Bacillati</taxon>
        <taxon>Bacillota</taxon>
        <taxon>Clostridia</taxon>
        <taxon>Lachnospirales</taxon>
        <taxon>Lachnospiraceae</taxon>
        <taxon>Blautia</taxon>
    </lineage>
</organism>
<evidence type="ECO:0000313" key="1">
    <source>
        <dbReference type="EMBL" id="HIZ23776.1"/>
    </source>
</evidence>
<proteinExistence type="predicted"/>
<gene>
    <name evidence="1" type="ORF">IAA21_13475</name>
</gene>
<protein>
    <submittedName>
        <fullName evidence="1">Uncharacterized protein</fullName>
    </submittedName>
</protein>
<reference evidence="1" key="1">
    <citation type="journal article" date="2021" name="PeerJ">
        <title>Extensive microbial diversity within the chicken gut microbiome revealed by metagenomics and culture.</title>
        <authorList>
            <person name="Gilroy R."/>
            <person name="Ravi A."/>
            <person name="Getino M."/>
            <person name="Pursley I."/>
            <person name="Horton D.L."/>
            <person name="Alikhan N.F."/>
            <person name="Baker D."/>
            <person name="Gharbi K."/>
            <person name="Hall N."/>
            <person name="Watson M."/>
            <person name="Adriaenssens E.M."/>
            <person name="Foster-Nyarko E."/>
            <person name="Jarju S."/>
            <person name="Secka A."/>
            <person name="Antonio M."/>
            <person name="Oren A."/>
            <person name="Chaudhuri R.R."/>
            <person name="La Ragione R."/>
            <person name="Hildebrand F."/>
            <person name="Pallen M.J."/>
        </authorList>
    </citation>
    <scope>NUCLEOTIDE SEQUENCE</scope>
    <source>
        <strain evidence="1">14324</strain>
    </source>
</reference>